<feature type="domain" description="NB-ARC" evidence="7">
    <location>
        <begin position="169"/>
        <end position="346"/>
    </location>
</feature>
<dbReference type="AlphaFoldDB" id="A0A1R3JW79"/>
<evidence type="ECO:0000313" key="9">
    <source>
        <dbReference type="EMBL" id="OMO99051.1"/>
    </source>
</evidence>
<dbReference type="STRING" id="93759.A0A1R3JW79"/>
<keyword evidence="5" id="KW-0067">ATP-binding</keyword>
<keyword evidence="4" id="KW-0611">Plant defense</keyword>
<dbReference type="Proteomes" id="UP000187203">
    <property type="component" value="Unassembled WGS sequence"/>
</dbReference>
<dbReference type="PANTHER" id="PTHR33463:SF214">
    <property type="entry name" value="NB-ARC DOMAIN-CONTAINING DISEASE RESISTANCE PROTEIN"/>
    <property type="match status" value="1"/>
</dbReference>
<dbReference type="InterPro" id="IPR032675">
    <property type="entry name" value="LRR_dom_sf"/>
</dbReference>
<evidence type="ECO:0000256" key="1">
    <source>
        <dbReference type="ARBA" id="ARBA00008894"/>
    </source>
</evidence>
<dbReference type="Gene3D" id="3.80.10.10">
    <property type="entry name" value="Ribonuclease Inhibitor"/>
    <property type="match status" value="1"/>
</dbReference>
<accession>A0A1R3JW79</accession>
<dbReference type="PANTHER" id="PTHR33463">
    <property type="entry name" value="NB-ARC DOMAIN-CONTAINING PROTEIN-RELATED"/>
    <property type="match status" value="1"/>
</dbReference>
<dbReference type="OrthoDB" id="786439at2759"/>
<dbReference type="Gene3D" id="3.40.50.300">
    <property type="entry name" value="P-loop containing nucleotide triphosphate hydrolases"/>
    <property type="match status" value="1"/>
</dbReference>
<proteinExistence type="inferred from homology"/>
<dbReference type="SUPFAM" id="SSF52540">
    <property type="entry name" value="P-loop containing nucleoside triphosphate hydrolases"/>
    <property type="match status" value="1"/>
</dbReference>
<dbReference type="GO" id="GO:0005524">
    <property type="term" value="F:ATP binding"/>
    <property type="evidence" value="ECO:0007669"/>
    <property type="project" value="UniProtKB-KW"/>
</dbReference>
<feature type="coiled-coil region" evidence="6">
    <location>
        <begin position="38"/>
        <end position="101"/>
    </location>
</feature>
<dbReference type="EMBL" id="AWUE01015199">
    <property type="protein sequence ID" value="OMO99051.1"/>
    <property type="molecule type" value="Genomic_DNA"/>
</dbReference>
<evidence type="ECO:0000256" key="2">
    <source>
        <dbReference type="ARBA" id="ARBA00022737"/>
    </source>
</evidence>
<keyword evidence="2" id="KW-0677">Repeat</keyword>
<feature type="non-terminal residue" evidence="9">
    <location>
        <position position="810"/>
    </location>
</feature>
<dbReference type="GO" id="GO:0006952">
    <property type="term" value="P:defense response"/>
    <property type="evidence" value="ECO:0007669"/>
    <property type="project" value="UniProtKB-KW"/>
</dbReference>
<keyword evidence="6" id="KW-0175">Coiled coil</keyword>
<dbReference type="PRINTS" id="PR00364">
    <property type="entry name" value="DISEASERSIST"/>
</dbReference>
<comment type="similarity">
    <text evidence="1">Belongs to the disease resistance NB-LRR family.</text>
</comment>
<protein>
    <submittedName>
        <fullName evidence="9">Disease resistance protein</fullName>
    </submittedName>
</protein>
<dbReference type="Pfam" id="PF00931">
    <property type="entry name" value="NB-ARC"/>
    <property type="match status" value="1"/>
</dbReference>
<dbReference type="InterPro" id="IPR055414">
    <property type="entry name" value="LRR_R13L4/SHOC2-like"/>
</dbReference>
<organism evidence="9 10">
    <name type="scientific">Corchorus olitorius</name>
    <dbReference type="NCBI Taxonomy" id="93759"/>
    <lineage>
        <taxon>Eukaryota</taxon>
        <taxon>Viridiplantae</taxon>
        <taxon>Streptophyta</taxon>
        <taxon>Embryophyta</taxon>
        <taxon>Tracheophyta</taxon>
        <taxon>Spermatophyta</taxon>
        <taxon>Magnoliopsida</taxon>
        <taxon>eudicotyledons</taxon>
        <taxon>Gunneridae</taxon>
        <taxon>Pentapetalae</taxon>
        <taxon>rosids</taxon>
        <taxon>malvids</taxon>
        <taxon>Malvales</taxon>
        <taxon>Malvaceae</taxon>
        <taxon>Grewioideae</taxon>
        <taxon>Apeibeae</taxon>
        <taxon>Corchorus</taxon>
    </lineage>
</organism>
<dbReference type="InterPro" id="IPR042197">
    <property type="entry name" value="Apaf_helical"/>
</dbReference>
<evidence type="ECO:0000259" key="7">
    <source>
        <dbReference type="Pfam" id="PF00931"/>
    </source>
</evidence>
<evidence type="ECO:0000256" key="3">
    <source>
        <dbReference type="ARBA" id="ARBA00022741"/>
    </source>
</evidence>
<evidence type="ECO:0000259" key="8">
    <source>
        <dbReference type="Pfam" id="PF23598"/>
    </source>
</evidence>
<sequence length="810" mass="92651">MEAVATGAAANVTSEAAKGIFVEAKRHIQYVIFYKKNVDKFEEKLRTLIAKRTSVQKEVDAATRNVQKIKADVEEWCNRVDEKIEEEKKKVEDLQDRAKNKCFIGLCPPIKSRYQLSRGAEKGVTTFQELISERGQLSTAVGYLDVPEDIEEDEPPKDFLAFESREKVFNDVMQAVRDTSISMLGVYGMGSVGKTTLLEEVVRQAKKDKLFEWVVMVPITQNPVILTIQDQIAELLGLKLEDKTVEVRAHRLRQRFKEEKKKKEEKQKKEQKFLLVLDDLWAELDLTKVGIPFGDEESPCKMMLSSRDQNVLLQFEGMYAHNSFQIGLLDYKETLHLFKKIIGESNQSSMSELQTEGNEIAERCGGLPVAISAVAKTLRNQPPSAWRDALKQLQSPSSGGLNDISPAVYTALKWSYNHIKGEKVKRFFLFCNMLSHNTLIEDLLKYSIGLGFFPGDYKVEEARDRMLTWVSNLKASGLLLNSYSDDRFDIHDVISNVAISIASTEDNQLLPLKQEDVLKDWPDEETMKHRSWINLRVANNTVLPDVVECPQLSFLQISGQETKMPPYFLKEMKKLQVLDLTVMDLSSFPSSIGLLSSLQTLCLDYSILGDITVVGELKTLEILSLRNSYIQRLPEEIGQLFRLRMLDLRGCTKKIPPGLLSKLTKLEELYIGESFDKWEAAADANQRGNASFSELSSLSRLTTLEVHIRDAQMVLGNFSFIQKLKRYKIFMGKEWLHDWYFYDYKCSRTLILRSTSINHLHHEIKMIMERTEYLHLEGLEDVDNATETDEEVSTFTSTTEQQCLLRFGEK</sequence>
<evidence type="ECO:0000313" key="10">
    <source>
        <dbReference type="Proteomes" id="UP000187203"/>
    </source>
</evidence>
<evidence type="ECO:0000256" key="6">
    <source>
        <dbReference type="SAM" id="Coils"/>
    </source>
</evidence>
<dbReference type="InterPro" id="IPR027417">
    <property type="entry name" value="P-loop_NTPase"/>
</dbReference>
<comment type="caution">
    <text evidence="9">The sequence shown here is derived from an EMBL/GenBank/DDBJ whole genome shotgun (WGS) entry which is preliminary data.</text>
</comment>
<feature type="domain" description="Disease resistance R13L4/SHOC-2-like LRR" evidence="8">
    <location>
        <begin position="614"/>
        <end position="737"/>
    </location>
</feature>
<name>A0A1R3JW79_9ROSI</name>
<gene>
    <name evidence="9" type="ORF">COLO4_13539</name>
</gene>
<dbReference type="Gene3D" id="1.10.8.430">
    <property type="entry name" value="Helical domain of apoptotic protease-activating factors"/>
    <property type="match status" value="1"/>
</dbReference>
<evidence type="ECO:0000256" key="5">
    <source>
        <dbReference type="ARBA" id="ARBA00022840"/>
    </source>
</evidence>
<keyword evidence="10" id="KW-1185">Reference proteome</keyword>
<dbReference type="GO" id="GO:0043531">
    <property type="term" value="F:ADP binding"/>
    <property type="evidence" value="ECO:0007669"/>
    <property type="project" value="InterPro"/>
</dbReference>
<dbReference type="InterPro" id="IPR002182">
    <property type="entry name" value="NB-ARC"/>
</dbReference>
<dbReference type="SUPFAM" id="SSF52058">
    <property type="entry name" value="L domain-like"/>
    <property type="match status" value="1"/>
</dbReference>
<evidence type="ECO:0000256" key="4">
    <source>
        <dbReference type="ARBA" id="ARBA00022821"/>
    </source>
</evidence>
<dbReference type="Pfam" id="PF23598">
    <property type="entry name" value="LRR_14"/>
    <property type="match status" value="1"/>
</dbReference>
<reference evidence="10" key="1">
    <citation type="submission" date="2013-09" db="EMBL/GenBank/DDBJ databases">
        <title>Corchorus olitorius genome sequencing.</title>
        <authorList>
            <person name="Alam M."/>
            <person name="Haque M.S."/>
            <person name="Islam M.S."/>
            <person name="Emdad E.M."/>
            <person name="Islam M.M."/>
            <person name="Ahmed B."/>
            <person name="Halim A."/>
            <person name="Hossen Q.M.M."/>
            <person name="Hossain M.Z."/>
            <person name="Ahmed R."/>
            <person name="Khan M.M."/>
            <person name="Islam R."/>
            <person name="Rashid M.M."/>
            <person name="Khan S.A."/>
            <person name="Rahman M.S."/>
            <person name="Alam M."/>
            <person name="Yahiya A.S."/>
            <person name="Khan M.S."/>
            <person name="Azam M.S."/>
            <person name="Haque T."/>
            <person name="Lashkar M.Z.H."/>
            <person name="Akhand A.I."/>
            <person name="Morshed G."/>
            <person name="Roy S."/>
            <person name="Uddin K.S."/>
            <person name="Rabeya T."/>
            <person name="Hossain A.S."/>
            <person name="Chowdhury A."/>
            <person name="Snigdha A.R."/>
            <person name="Mortoza M.S."/>
            <person name="Matin S.A."/>
            <person name="Hoque S.M.E."/>
            <person name="Islam M.K."/>
            <person name="Roy D.K."/>
            <person name="Haider R."/>
            <person name="Moosa M.M."/>
            <person name="Elias S.M."/>
            <person name="Hasan A.M."/>
            <person name="Jahan S."/>
            <person name="Shafiuddin M."/>
            <person name="Mahmood N."/>
            <person name="Shommy N.S."/>
        </authorList>
    </citation>
    <scope>NUCLEOTIDE SEQUENCE [LARGE SCALE GENOMIC DNA]</scope>
    <source>
        <strain evidence="10">cv. O-4</strain>
    </source>
</reference>
<keyword evidence="3" id="KW-0547">Nucleotide-binding</keyword>
<dbReference type="InterPro" id="IPR050905">
    <property type="entry name" value="Plant_NBS-LRR"/>
</dbReference>